<reference evidence="1" key="1">
    <citation type="submission" date="2019-10" db="EMBL/GenBank/DDBJ databases">
        <authorList>
            <consortium name="DOE Joint Genome Institute"/>
            <person name="Kuo A."/>
            <person name="Miyauchi S."/>
            <person name="Kiss E."/>
            <person name="Drula E."/>
            <person name="Kohler A."/>
            <person name="Sanchez-Garcia M."/>
            <person name="Andreopoulos B."/>
            <person name="Barry K.W."/>
            <person name="Bonito G."/>
            <person name="Buee M."/>
            <person name="Carver A."/>
            <person name="Chen C."/>
            <person name="Cichocki N."/>
            <person name="Clum A."/>
            <person name="Culley D."/>
            <person name="Crous P.W."/>
            <person name="Fauchery L."/>
            <person name="Girlanda M."/>
            <person name="Hayes R."/>
            <person name="Keri Z."/>
            <person name="LaButti K."/>
            <person name="Lipzen A."/>
            <person name="Lombard V."/>
            <person name="Magnuson J."/>
            <person name="Maillard F."/>
            <person name="Morin E."/>
            <person name="Murat C."/>
            <person name="Nolan M."/>
            <person name="Ohm R."/>
            <person name="Pangilinan J."/>
            <person name="Pereira M."/>
            <person name="Perotto S."/>
            <person name="Peter M."/>
            <person name="Riley R."/>
            <person name="Sitrit Y."/>
            <person name="Stielow B."/>
            <person name="Szollosi G."/>
            <person name="Zifcakova L."/>
            <person name="Stursova M."/>
            <person name="Spatafora J.W."/>
            <person name="Tedersoo L."/>
            <person name="Vaario L.-M."/>
            <person name="Yamada A."/>
            <person name="Yan M."/>
            <person name="Wang P."/>
            <person name="Xu J."/>
            <person name="Bruns T."/>
            <person name="Baldrian P."/>
            <person name="Vilgalys R."/>
            <person name="Henrissat B."/>
            <person name="Grigoriev I.V."/>
            <person name="Hibbett D."/>
            <person name="Nagy L.G."/>
            <person name="Martin F.M."/>
        </authorList>
    </citation>
    <scope>NUCLEOTIDE SEQUENCE</scope>
    <source>
        <strain evidence="1">Prilba</strain>
    </source>
</reference>
<dbReference type="AlphaFoldDB" id="A0A9P5K321"/>
<feature type="non-terminal residue" evidence="1">
    <location>
        <position position="307"/>
    </location>
</feature>
<keyword evidence="2" id="KW-1185">Reference proteome</keyword>
<accession>A0A9P5K321</accession>
<dbReference type="Proteomes" id="UP000759537">
    <property type="component" value="Unassembled WGS sequence"/>
</dbReference>
<sequence length="307" mass="33966">MPTLGPAYSGPLIGPKRFLFGRLVDGKMTSQCRCLLRNISQRLLSDSMRCRPGDFTVIGTLPDEVLLSMTLEGGPLHLRRPTSGMARQHRGRGSCASYRAYDPARARWGQNEMMPELQNILLGQLQPSGPVLEGIEVGQFVTMRQVTVNGEPKSADNNFHKTIERMSNYSPCREKTFCTAPERLPRIERQKGHLVAVPIDPHAFSPPLSLLSPLPHFPLRGRSPTKYTQSLPPETSEIKAVRFPNAGEKAILSSRVRMVLWDDAVIKSSVPLSSAQRHSVDWGKGRENVFTMDVLLGLGPRGLGPPV</sequence>
<evidence type="ECO:0000313" key="2">
    <source>
        <dbReference type="Proteomes" id="UP000759537"/>
    </source>
</evidence>
<comment type="caution">
    <text evidence="1">The sequence shown here is derived from an EMBL/GenBank/DDBJ whole genome shotgun (WGS) entry which is preliminary data.</text>
</comment>
<organism evidence="1 2">
    <name type="scientific">Russula ochroleuca</name>
    <dbReference type="NCBI Taxonomy" id="152965"/>
    <lineage>
        <taxon>Eukaryota</taxon>
        <taxon>Fungi</taxon>
        <taxon>Dikarya</taxon>
        <taxon>Basidiomycota</taxon>
        <taxon>Agaricomycotina</taxon>
        <taxon>Agaricomycetes</taxon>
        <taxon>Russulales</taxon>
        <taxon>Russulaceae</taxon>
        <taxon>Russula</taxon>
    </lineage>
</organism>
<gene>
    <name evidence="1" type="ORF">DFH94DRAFT_846575</name>
</gene>
<evidence type="ECO:0000313" key="1">
    <source>
        <dbReference type="EMBL" id="KAF8475264.1"/>
    </source>
</evidence>
<dbReference type="EMBL" id="WHVB01000016">
    <property type="protein sequence ID" value="KAF8475264.1"/>
    <property type="molecule type" value="Genomic_DNA"/>
</dbReference>
<proteinExistence type="predicted"/>
<reference evidence="1" key="2">
    <citation type="journal article" date="2020" name="Nat. Commun.">
        <title>Large-scale genome sequencing of mycorrhizal fungi provides insights into the early evolution of symbiotic traits.</title>
        <authorList>
            <person name="Miyauchi S."/>
            <person name="Kiss E."/>
            <person name="Kuo A."/>
            <person name="Drula E."/>
            <person name="Kohler A."/>
            <person name="Sanchez-Garcia M."/>
            <person name="Morin E."/>
            <person name="Andreopoulos B."/>
            <person name="Barry K.W."/>
            <person name="Bonito G."/>
            <person name="Buee M."/>
            <person name="Carver A."/>
            <person name="Chen C."/>
            <person name="Cichocki N."/>
            <person name="Clum A."/>
            <person name="Culley D."/>
            <person name="Crous P.W."/>
            <person name="Fauchery L."/>
            <person name="Girlanda M."/>
            <person name="Hayes R.D."/>
            <person name="Keri Z."/>
            <person name="LaButti K."/>
            <person name="Lipzen A."/>
            <person name="Lombard V."/>
            <person name="Magnuson J."/>
            <person name="Maillard F."/>
            <person name="Murat C."/>
            <person name="Nolan M."/>
            <person name="Ohm R.A."/>
            <person name="Pangilinan J."/>
            <person name="Pereira M.F."/>
            <person name="Perotto S."/>
            <person name="Peter M."/>
            <person name="Pfister S."/>
            <person name="Riley R."/>
            <person name="Sitrit Y."/>
            <person name="Stielow J.B."/>
            <person name="Szollosi G."/>
            <person name="Zifcakova L."/>
            <person name="Stursova M."/>
            <person name="Spatafora J.W."/>
            <person name="Tedersoo L."/>
            <person name="Vaario L.M."/>
            <person name="Yamada A."/>
            <person name="Yan M."/>
            <person name="Wang P."/>
            <person name="Xu J."/>
            <person name="Bruns T."/>
            <person name="Baldrian P."/>
            <person name="Vilgalys R."/>
            <person name="Dunand C."/>
            <person name="Henrissat B."/>
            <person name="Grigoriev I.V."/>
            <person name="Hibbett D."/>
            <person name="Nagy L.G."/>
            <person name="Martin F.M."/>
        </authorList>
    </citation>
    <scope>NUCLEOTIDE SEQUENCE</scope>
    <source>
        <strain evidence="1">Prilba</strain>
    </source>
</reference>
<protein>
    <submittedName>
        <fullName evidence="1">Uncharacterized protein</fullName>
    </submittedName>
</protein>
<name>A0A9P5K321_9AGAM</name>